<organism evidence="2 3">
    <name type="scientific">Thalassotalea algicola</name>
    <dbReference type="NCBI Taxonomy" id="2716224"/>
    <lineage>
        <taxon>Bacteria</taxon>
        <taxon>Pseudomonadati</taxon>
        <taxon>Pseudomonadota</taxon>
        <taxon>Gammaproteobacteria</taxon>
        <taxon>Alteromonadales</taxon>
        <taxon>Colwelliaceae</taxon>
        <taxon>Thalassotalea</taxon>
    </lineage>
</organism>
<evidence type="ECO:0000256" key="1">
    <source>
        <dbReference type="SAM" id="SignalP"/>
    </source>
</evidence>
<accession>A0A7Y0Q7W7</accession>
<dbReference type="AlphaFoldDB" id="A0A7Y0Q7W7"/>
<name>A0A7Y0Q7W7_9GAMM</name>
<dbReference type="InterPro" id="IPR002591">
    <property type="entry name" value="Phosphodiest/P_Trfase"/>
</dbReference>
<keyword evidence="1" id="KW-0732">Signal</keyword>
<feature type="signal peptide" evidence="1">
    <location>
        <begin position="1"/>
        <end position="19"/>
    </location>
</feature>
<sequence length="414" mass="47008">MHLRKLVLSLLFLCNVCFGQQTLVLLSIDGFSHDYIEKYKPKHLTQLAKAGVQSEGLIPVYPTKTFPNHLSIVTGKYPANHGIFHNSFYHRELDDVYAMGKGKHQPKWLTAKPIWVYAEKQGVKAASFFWPESEALIDNTRPSKYYSYDGNISNIQRVEEIENWLIGKDGFSPQFITSYFSIVDDAGHDFGPDSNQVAKAIREVDELIGRLAHFIKTVDKPINLVIVSDHGMVNVDKIHEINTAKLTRTFSSDIKVVKGGSQLFLYSNNKEAIKDATNQLDNHLTKFSDNDKPFKIVTEVNAPTSWHINWLKPFTPDIIVDAKPPHTFSYSNSHYSALGNHGFAPEYSSSLNGIFIAQGPAFKHNLVIEPFENIHLFPVFSKVLNLEFSQEQQKSFDGDFSRLNKIFKLENDEN</sequence>
<dbReference type="Gene3D" id="3.30.1360.180">
    <property type="match status" value="1"/>
</dbReference>
<dbReference type="Pfam" id="PF01663">
    <property type="entry name" value="Phosphodiest"/>
    <property type="match status" value="1"/>
</dbReference>
<comment type="caution">
    <text evidence="2">The sequence shown here is derived from an EMBL/GenBank/DDBJ whole genome shotgun (WGS) entry which is preliminary data.</text>
</comment>
<dbReference type="Gene3D" id="3.40.720.10">
    <property type="entry name" value="Alkaline Phosphatase, subunit A"/>
    <property type="match status" value="1"/>
</dbReference>
<evidence type="ECO:0000313" key="3">
    <source>
        <dbReference type="Proteomes" id="UP000568664"/>
    </source>
</evidence>
<feature type="chain" id="PRO_5030821029" evidence="1">
    <location>
        <begin position="20"/>
        <end position="414"/>
    </location>
</feature>
<dbReference type="SUPFAM" id="SSF53649">
    <property type="entry name" value="Alkaline phosphatase-like"/>
    <property type="match status" value="1"/>
</dbReference>
<dbReference type="Proteomes" id="UP000568664">
    <property type="component" value="Unassembled WGS sequence"/>
</dbReference>
<dbReference type="PANTHER" id="PTHR10151">
    <property type="entry name" value="ECTONUCLEOTIDE PYROPHOSPHATASE/PHOSPHODIESTERASE"/>
    <property type="match status" value="1"/>
</dbReference>
<dbReference type="InterPro" id="IPR017850">
    <property type="entry name" value="Alkaline_phosphatase_core_sf"/>
</dbReference>
<dbReference type="RefSeq" id="WP_169075684.1">
    <property type="nucleotide sequence ID" value="NZ_JABBXH010000004.1"/>
</dbReference>
<dbReference type="PANTHER" id="PTHR10151:SF120">
    <property type="entry name" value="BIS(5'-ADENOSYL)-TRIPHOSPHATASE"/>
    <property type="match status" value="1"/>
</dbReference>
<dbReference type="CDD" id="cd16018">
    <property type="entry name" value="Enpp"/>
    <property type="match status" value="1"/>
</dbReference>
<keyword evidence="3" id="KW-1185">Reference proteome</keyword>
<protein>
    <submittedName>
        <fullName evidence="2">Alkaline phosphatase family protein</fullName>
    </submittedName>
</protein>
<dbReference type="EMBL" id="JABBXH010000004">
    <property type="protein sequence ID" value="NMP32342.1"/>
    <property type="molecule type" value="Genomic_DNA"/>
</dbReference>
<evidence type="ECO:0000313" key="2">
    <source>
        <dbReference type="EMBL" id="NMP32342.1"/>
    </source>
</evidence>
<reference evidence="2 3" key="1">
    <citation type="submission" date="2020-04" db="EMBL/GenBank/DDBJ databases">
        <title>Thalassotalea sp. M1531, isolated from the surface of marine red alga.</title>
        <authorList>
            <person name="Pang L."/>
            <person name="Lu D.-C."/>
        </authorList>
    </citation>
    <scope>NUCLEOTIDE SEQUENCE [LARGE SCALE GENOMIC DNA]</scope>
    <source>
        <strain evidence="2 3">M1531</strain>
    </source>
</reference>
<gene>
    <name evidence="2" type="ORF">HII17_12290</name>
</gene>
<proteinExistence type="predicted"/>
<dbReference type="GO" id="GO:0016787">
    <property type="term" value="F:hydrolase activity"/>
    <property type="evidence" value="ECO:0007669"/>
    <property type="project" value="UniProtKB-ARBA"/>
</dbReference>